<proteinExistence type="predicted"/>
<sequence>MNTRERLFEDLGNAKEMLLEERFTVLYEEEIAEIRAKKEDLKIIENLDEETAKEVEEKARLYHRAFARNFYDESKGRISDEEFFPLWEREEEVMTGLQTMQSLEGEKKQLEKELDVVSKEESMLKNRTEDAVSVRENKQVIFRSFVCMAVTALVLAVIAVFYFELPVRSFLWQIAAVVIVVFLCLTILYQNKKKAMEAEKFYRMMSGHKHSSRARLESDFQDIANDLKFYYEKFEVLLSYISEEQWNLFEFCMQISSRLRLCEDMKESGDELVDVLNKCGLKQAESWLYYPKALFDVPKRITCRERLDDRENLCAQRLMRHEREIEKNKIDI</sequence>
<evidence type="ECO:0000256" key="2">
    <source>
        <dbReference type="SAM" id="Phobius"/>
    </source>
</evidence>
<evidence type="ECO:0000256" key="1">
    <source>
        <dbReference type="SAM" id="Coils"/>
    </source>
</evidence>
<feature type="coiled-coil region" evidence="1">
    <location>
        <begin position="93"/>
        <end position="127"/>
    </location>
</feature>
<keyword evidence="2" id="KW-0812">Transmembrane</keyword>
<dbReference type="AlphaFoldDB" id="A0A9D1WVW6"/>
<protein>
    <submittedName>
        <fullName evidence="3">Uncharacterized protein</fullName>
    </submittedName>
</protein>
<reference evidence="3" key="2">
    <citation type="submission" date="2021-04" db="EMBL/GenBank/DDBJ databases">
        <authorList>
            <person name="Gilroy R."/>
        </authorList>
    </citation>
    <scope>NUCLEOTIDE SEQUENCE</scope>
    <source>
        <strain evidence="3">CHK191-13928</strain>
    </source>
</reference>
<feature type="transmembrane region" description="Helical" evidence="2">
    <location>
        <begin position="140"/>
        <end position="163"/>
    </location>
</feature>
<feature type="transmembrane region" description="Helical" evidence="2">
    <location>
        <begin position="169"/>
        <end position="189"/>
    </location>
</feature>
<organism evidence="3 4">
    <name type="scientific">Candidatus Anaerostipes excrementavium</name>
    <dbReference type="NCBI Taxonomy" id="2838463"/>
    <lineage>
        <taxon>Bacteria</taxon>
        <taxon>Bacillati</taxon>
        <taxon>Bacillota</taxon>
        <taxon>Clostridia</taxon>
        <taxon>Lachnospirales</taxon>
        <taxon>Lachnospiraceae</taxon>
        <taxon>Anaerostipes</taxon>
    </lineage>
</organism>
<evidence type="ECO:0000313" key="3">
    <source>
        <dbReference type="EMBL" id="HIX68228.1"/>
    </source>
</evidence>
<reference evidence="3" key="1">
    <citation type="journal article" date="2021" name="PeerJ">
        <title>Extensive microbial diversity within the chicken gut microbiome revealed by metagenomics and culture.</title>
        <authorList>
            <person name="Gilroy R."/>
            <person name="Ravi A."/>
            <person name="Getino M."/>
            <person name="Pursley I."/>
            <person name="Horton D.L."/>
            <person name="Alikhan N.F."/>
            <person name="Baker D."/>
            <person name="Gharbi K."/>
            <person name="Hall N."/>
            <person name="Watson M."/>
            <person name="Adriaenssens E.M."/>
            <person name="Foster-Nyarko E."/>
            <person name="Jarju S."/>
            <person name="Secka A."/>
            <person name="Antonio M."/>
            <person name="Oren A."/>
            <person name="Chaudhuri R.R."/>
            <person name="La Ragione R."/>
            <person name="Hildebrand F."/>
            <person name="Pallen M.J."/>
        </authorList>
    </citation>
    <scope>NUCLEOTIDE SEQUENCE</scope>
    <source>
        <strain evidence="3">CHK191-13928</strain>
    </source>
</reference>
<dbReference type="Proteomes" id="UP000886721">
    <property type="component" value="Unassembled WGS sequence"/>
</dbReference>
<gene>
    <name evidence="3" type="ORF">H9735_08965</name>
</gene>
<keyword evidence="2" id="KW-1133">Transmembrane helix</keyword>
<accession>A0A9D1WVW6</accession>
<keyword evidence="2" id="KW-0472">Membrane</keyword>
<name>A0A9D1WVW6_9FIRM</name>
<dbReference type="EMBL" id="DXEM01000030">
    <property type="protein sequence ID" value="HIX68228.1"/>
    <property type="molecule type" value="Genomic_DNA"/>
</dbReference>
<comment type="caution">
    <text evidence="3">The sequence shown here is derived from an EMBL/GenBank/DDBJ whole genome shotgun (WGS) entry which is preliminary data.</text>
</comment>
<keyword evidence="1" id="KW-0175">Coiled coil</keyword>
<evidence type="ECO:0000313" key="4">
    <source>
        <dbReference type="Proteomes" id="UP000886721"/>
    </source>
</evidence>